<evidence type="ECO:0000313" key="2">
    <source>
        <dbReference type="EMBL" id="KAJ8436049.1"/>
    </source>
</evidence>
<reference evidence="2" key="1">
    <citation type="submission" date="2022-04" db="EMBL/GenBank/DDBJ databases">
        <title>Carnegiea gigantea Genome sequencing and assembly v2.</title>
        <authorList>
            <person name="Copetti D."/>
            <person name="Sanderson M.J."/>
            <person name="Burquez A."/>
            <person name="Wojciechowski M.F."/>
        </authorList>
    </citation>
    <scope>NUCLEOTIDE SEQUENCE</scope>
    <source>
        <strain evidence="2">SGP5-SGP5p</strain>
        <tissue evidence="2">Aerial part</tissue>
    </source>
</reference>
<feature type="region of interest" description="Disordered" evidence="1">
    <location>
        <begin position="106"/>
        <end position="130"/>
    </location>
</feature>
<dbReference type="EMBL" id="JAKOGI010000369">
    <property type="protein sequence ID" value="KAJ8436049.1"/>
    <property type="molecule type" value="Genomic_DNA"/>
</dbReference>
<keyword evidence="3" id="KW-1185">Reference proteome</keyword>
<sequence>MVEKILERGDHGEEFKRDFILHIISTSIIRGMDDDYFFQTLKLLMDERDAKIDGFQQQYIRQLILLNKEIKLKRSFPKSMERVGHLIGKNIRRLFMEEKLNLYTEPLASTHGSPPVPKEPSTACGSEREPLMGGPIDLIKEDVYAMFAPPMSQLEVQVASTCEPTTEHIKTIKQRRTG</sequence>
<evidence type="ECO:0000313" key="3">
    <source>
        <dbReference type="Proteomes" id="UP001153076"/>
    </source>
</evidence>
<evidence type="ECO:0000256" key="1">
    <source>
        <dbReference type="SAM" id="MobiDB-lite"/>
    </source>
</evidence>
<comment type="caution">
    <text evidence="2">The sequence shown here is derived from an EMBL/GenBank/DDBJ whole genome shotgun (WGS) entry which is preliminary data.</text>
</comment>
<name>A0A9Q1QBZ3_9CARY</name>
<dbReference type="Proteomes" id="UP001153076">
    <property type="component" value="Unassembled WGS sequence"/>
</dbReference>
<protein>
    <submittedName>
        <fullName evidence="2">Uncharacterized protein</fullName>
    </submittedName>
</protein>
<dbReference type="OrthoDB" id="1001981at2759"/>
<accession>A0A9Q1QBZ3</accession>
<dbReference type="AlphaFoldDB" id="A0A9Q1QBZ3"/>
<organism evidence="2 3">
    <name type="scientific">Carnegiea gigantea</name>
    <dbReference type="NCBI Taxonomy" id="171969"/>
    <lineage>
        <taxon>Eukaryota</taxon>
        <taxon>Viridiplantae</taxon>
        <taxon>Streptophyta</taxon>
        <taxon>Embryophyta</taxon>
        <taxon>Tracheophyta</taxon>
        <taxon>Spermatophyta</taxon>
        <taxon>Magnoliopsida</taxon>
        <taxon>eudicotyledons</taxon>
        <taxon>Gunneridae</taxon>
        <taxon>Pentapetalae</taxon>
        <taxon>Caryophyllales</taxon>
        <taxon>Cactineae</taxon>
        <taxon>Cactaceae</taxon>
        <taxon>Cactoideae</taxon>
        <taxon>Echinocereeae</taxon>
        <taxon>Carnegiea</taxon>
    </lineage>
</organism>
<proteinExistence type="predicted"/>
<gene>
    <name evidence="2" type="ORF">Cgig2_017517</name>
</gene>